<dbReference type="NCBIfam" id="TIGR00636">
    <property type="entry name" value="PduO_Nterm"/>
    <property type="match status" value="1"/>
</dbReference>
<accession>A0A5J4SG82</accession>
<name>A0A5J4SG82_9ZZZZ</name>
<feature type="domain" description="Cobalamin adenosyltransferase-like" evidence="6">
    <location>
        <begin position="6"/>
        <end position="170"/>
    </location>
</feature>
<keyword evidence="3 7" id="KW-0808">Transferase</keyword>
<dbReference type="AlphaFoldDB" id="A0A5J4SG82"/>
<evidence type="ECO:0000256" key="5">
    <source>
        <dbReference type="ARBA" id="ARBA00022840"/>
    </source>
</evidence>
<organism evidence="7">
    <name type="scientific">termite gut metagenome</name>
    <dbReference type="NCBI Taxonomy" id="433724"/>
    <lineage>
        <taxon>unclassified sequences</taxon>
        <taxon>metagenomes</taxon>
        <taxon>organismal metagenomes</taxon>
    </lineage>
</organism>
<evidence type="ECO:0000313" key="7">
    <source>
        <dbReference type="EMBL" id="KAA6344802.1"/>
    </source>
</evidence>
<dbReference type="EC" id="2.5.1.17" evidence="7"/>
<dbReference type="SUPFAM" id="SSF89028">
    <property type="entry name" value="Cobalamin adenosyltransferase-like"/>
    <property type="match status" value="1"/>
</dbReference>
<comment type="similarity">
    <text evidence="1">Belongs to the Cob(I)alamin adenosyltransferase family.</text>
</comment>
<comment type="subunit">
    <text evidence="2">Homotrimer.</text>
</comment>
<sequence>MKKDRVYTKRGDDGTTGLIGGARVAKNHIRLEAYGTVDELNSQLGLLVTYLTDKNDCDFIAEVQNKLFLIGSYLATDQEKVQVNNASSITPADISDIEREIDKIDETLPVLHAFVIPGGSRGAAVCHVCRTICRRAERCVLTFADNYPVSSNLLVYLNRLSDYLFVLSRKMNINEKRNEIFWIRSSE</sequence>
<dbReference type="InterPro" id="IPR036451">
    <property type="entry name" value="CblAdoTrfase-like_sf"/>
</dbReference>
<evidence type="ECO:0000256" key="3">
    <source>
        <dbReference type="ARBA" id="ARBA00022679"/>
    </source>
</evidence>
<protein>
    <submittedName>
        <fullName evidence="7">Cob(I)yrinic acid a c-diamide adenosyltransferase</fullName>
        <ecNumber evidence="7">2.5.1.17</ecNumber>
    </submittedName>
</protein>
<proteinExistence type="inferred from homology"/>
<comment type="caution">
    <text evidence="7">The sequence shown here is derived from an EMBL/GenBank/DDBJ whole genome shotgun (WGS) entry which is preliminary data.</text>
</comment>
<keyword evidence="5" id="KW-0067">ATP-binding</keyword>
<dbReference type="InterPro" id="IPR016030">
    <property type="entry name" value="CblAdoTrfase-like"/>
</dbReference>
<dbReference type="FunFam" id="1.20.1200.10:FF:000001">
    <property type="entry name" value="Cob(I)yrinic acid a,c-diamide adenosyltransferase"/>
    <property type="match status" value="1"/>
</dbReference>
<evidence type="ECO:0000259" key="6">
    <source>
        <dbReference type="Pfam" id="PF01923"/>
    </source>
</evidence>
<gene>
    <name evidence="7" type="ORF">EZS27_007593</name>
</gene>
<evidence type="ECO:0000256" key="2">
    <source>
        <dbReference type="ARBA" id="ARBA00011233"/>
    </source>
</evidence>
<evidence type="ECO:0000256" key="4">
    <source>
        <dbReference type="ARBA" id="ARBA00022741"/>
    </source>
</evidence>
<dbReference type="Gene3D" id="1.20.1200.10">
    <property type="entry name" value="Cobalamin adenosyltransferase-like"/>
    <property type="match status" value="1"/>
</dbReference>
<evidence type="ECO:0000256" key="1">
    <source>
        <dbReference type="ARBA" id="ARBA00007487"/>
    </source>
</evidence>
<dbReference type="GO" id="GO:0005524">
    <property type="term" value="F:ATP binding"/>
    <property type="evidence" value="ECO:0007669"/>
    <property type="project" value="UniProtKB-KW"/>
</dbReference>
<dbReference type="InterPro" id="IPR029499">
    <property type="entry name" value="PduO-typ"/>
</dbReference>
<reference evidence="7" key="1">
    <citation type="submission" date="2019-03" db="EMBL/GenBank/DDBJ databases">
        <title>Single cell metagenomics reveals metabolic interactions within the superorganism composed of flagellate Streblomastix strix and complex community of Bacteroidetes bacteria on its surface.</title>
        <authorList>
            <person name="Treitli S.C."/>
            <person name="Kolisko M."/>
            <person name="Husnik F."/>
            <person name="Keeling P."/>
            <person name="Hampl V."/>
        </authorList>
    </citation>
    <scope>NUCLEOTIDE SEQUENCE</scope>
    <source>
        <strain evidence="7">STM</strain>
    </source>
</reference>
<dbReference type="PANTHER" id="PTHR12213">
    <property type="entry name" value="CORRINOID ADENOSYLTRANSFERASE"/>
    <property type="match status" value="1"/>
</dbReference>
<dbReference type="EMBL" id="SNRY01000199">
    <property type="protein sequence ID" value="KAA6344802.1"/>
    <property type="molecule type" value="Genomic_DNA"/>
</dbReference>
<dbReference type="GO" id="GO:0008817">
    <property type="term" value="F:corrinoid adenosyltransferase activity"/>
    <property type="evidence" value="ECO:0007669"/>
    <property type="project" value="UniProtKB-EC"/>
</dbReference>
<keyword evidence="4" id="KW-0547">Nucleotide-binding</keyword>
<dbReference type="PANTHER" id="PTHR12213:SF0">
    <property type="entry name" value="CORRINOID ADENOSYLTRANSFERASE MMAB"/>
    <property type="match status" value="1"/>
</dbReference>
<dbReference type="GO" id="GO:0009235">
    <property type="term" value="P:cobalamin metabolic process"/>
    <property type="evidence" value="ECO:0007669"/>
    <property type="project" value="UniProtKB-ARBA"/>
</dbReference>
<dbReference type="Pfam" id="PF01923">
    <property type="entry name" value="Cob_adeno_trans"/>
    <property type="match status" value="1"/>
</dbReference>